<dbReference type="SUPFAM" id="SSF54160">
    <property type="entry name" value="Chromo domain-like"/>
    <property type="match status" value="1"/>
</dbReference>
<dbReference type="Pfam" id="PF00385">
    <property type="entry name" value="Chromo"/>
    <property type="match status" value="1"/>
</dbReference>
<feature type="region of interest" description="Disordered" evidence="3">
    <location>
        <begin position="154"/>
        <end position="193"/>
    </location>
</feature>
<evidence type="ECO:0000313" key="5">
    <source>
        <dbReference type="EMBL" id="THH11778.1"/>
    </source>
</evidence>
<dbReference type="PROSITE" id="PS00598">
    <property type="entry name" value="CHROMO_1"/>
    <property type="match status" value="1"/>
</dbReference>
<dbReference type="Gene3D" id="2.40.50.40">
    <property type="match status" value="1"/>
</dbReference>
<accession>A0A4S4LK69</accession>
<keyword evidence="2" id="KW-0539">Nucleus</keyword>
<dbReference type="InterPro" id="IPR016197">
    <property type="entry name" value="Chromo-like_dom_sf"/>
</dbReference>
<dbReference type="Proteomes" id="UP000308199">
    <property type="component" value="Unassembled WGS sequence"/>
</dbReference>
<evidence type="ECO:0000256" key="2">
    <source>
        <dbReference type="ARBA" id="ARBA00023242"/>
    </source>
</evidence>
<organism evidence="5 6">
    <name type="scientific">Phellinidium pouzarii</name>
    <dbReference type="NCBI Taxonomy" id="167371"/>
    <lineage>
        <taxon>Eukaryota</taxon>
        <taxon>Fungi</taxon>
        <taxon>Dikarya</taxon>
        <taxon>Basidiomycota</taxon>
        <taxon>Agaricomycotina</taxon>
        <taxon>Agaricomycetes</taxon>
        <taxon>Hymenochaetales</taxon>
        <taxon>Hymenochaetaceae</taxon>
        <taxon>Phellinidium</taxon>
    </lineage>
</organism>
<keyword evidence="6" id="KW-1185">Reference proteome</keyword>
<dbReference type="AlphaFoldDB" id="A0A4S4LK69"/>
<dbReference type="PROSITE" id="PS50013">
    <property type="entry name" value="CHROMO_2"/>
    <property type="match status" value="1"/>
</dbReference>
<sequence>MGKRKAPTSDENEESSSRNGSEASADLGETFMVEVITEARVNDDEEVEYRVRWENYAPEEDSWEPQENVQECTRLLRSFWTEVGSEYRKNPGPPGTVYVASEPWIKKEIAYFQKEYKKEQGISKTSSSSSKAAALPLSISTTQHNKYSKLKINKKQQTPQLNARPPEQAPAQPKASSIAKSNPTVMPGLSKHLSDSGFGVSRTNVSSSASSNFLPPRPRLPAPLASPIEAPLASNDDVDNLLATIMPFEASRSQMPENVNAPSIAEKWSSSSTPSRKLKSWKWSGELFLDTSDVAERLCDIIIHNIADTSPIGQRLSSIMELKDSLRFSKTYRRSEINNILGSLRKVDQIARVSHLADKDKSSFVVLVRYLAKRNLVISTPGISIYGHVADMIVFPPSDKNLCKRLKIPPRYFVNDILVLALLPCHIPPSKYGEMYYRPDNIKYSIHDEEVTKALKTVPKLAMRNSIQRDIGILGFPEWFISFLPLRKYCIWTYRVTPTPKYGLARNDTQALQDVLKYLKAENVGHTGEVRVVFVHVGAVQTISRIHALADWRCNRPEIREIYPLGGIVTFSSDALLENPLGIADLIERIHSHPLWACYIHPSVLSVFVRLSCPGEDPVSAYSNDPLRFGRILKLIEEGKVALMQSPGLEDRVPSGSEVDGPSQWIASQMAILTKSETDHLEDCWSTFIAEYSNRTEKEISGLLESEITKDLSLLQSQPAIRSNYRRFVVIKAMQDTHIVWNKDGFEWRTIQDFQFNDGFPKTSLSALQDISVDTTV</sequence>
<protein>
    <recommendedName>
        <fullName evidence="4">Chromo domain-containing protein</fullName>
    </recommendedName>
</protein>
<feature type="compositionally biased region" description="Low complexity" evidence="3">
    <location>
        <begin position="17"/>
        <end position="26"/>
    </location>
</feature>
<dbReference type="PANTHER" id="PTHR22812">
    <property type="entry name" value="CHROMOBOX PROTEIN"/>
    <property type="match status" value="1"/>
</dbReference>
<gene>
    <name evidence="5" type="ORF">EW145_g413</name>
</gene>
<feature type="domain" description="Chromo" evidence="4">
    <location>
        <begin position="31"/>
        <end position="91"/>
    </location>
</feature>
<dbReference type="InterPro" id="IPR023780">
    <property type="entry name" value="Chromo_domain"/>
</dbReference>
<evidence type="ECO:0000256" key="3">
    <source>
        <dbReference type="SAM" id="MobiDB-lite"/>
    </source>
</evidence>
<dbReference type="InterPro" id="IPR023779">
    <property type="entry name" value="Chromodomain_CS"/>
</dbReference>
<evidence type="ECO:0000313" key="6">
    <source>
        <dbReference type="Proteomes" id="UP000308199"/>
    </source>
</evidence>
<evidence type="ECO:0000259" key="4">
    <source>
        <dbReference type="PROSITE" id="PS50013"/>
    </source>
</evidence>
<evidence type="ECO:0000256" key="1">
    <source>
        <dbReference type="ARBA" id="ARBA00004123"/>
    </source>
</evidence>
<dbReference type="OrthoDB" id="433924at2759"/>
<dbReference type="GO" id="GO:0005634">
    <property type="term" value="C:nucleus"/>
    <property type="evidence" value="ECO:0007669"/>
    <property type="project" value="UniProtKB-SubCell"/>
</dbReference>
<dbReference type="SMART" id="SM00298">
    <property type="entry name" value="CHROMO"/>
    <property type="match status" value="1"/>
</dbReference>
<dbReference type="InterPro" id="IPR051219">
    <property type="entry name" value="Heterochromatin_chromo-domain"/>
</dbReference>
<dbReference type="GO" id="GO:0006338">
    <property type="term" value="P:chromatin remodeling"/>
    <property type="evidence" value="ECO:0007669"/>
    <property type="project" value="UniProtKB-ARBA"/>
</dbReference>
<name>A0A4S4LK69_9AGAM</name>
<comment type="caution">
    <text evidence="5">The sequence shown here is derived from an EMBL/GenBank/DDBJ whole genome shotgun (WGS) entry which is preliminary data.</text>
</comment>
<reference evidence="5 6" key="1">
    <citation type="submission" date="2019-02" db="EMBL/GenBank/DDBJ databases">
        <title>Genome sequencing of the rare red list fungi Phellinidium pouzarii.</title>
        <authorList>
            <person name="Buettner E."/>
            <person name="Kellner H."/>
        </authorList>
    </citation>
    <scope>NUCLEOTIDE SEQUENCE [LARGE SCALE GENOMIC DNA]</scope>
    <source>
        <strain evidence="5 6">DSM 108285</strain>
    </source>
</reference>
<feature type="compositionally biased region" description="Polar residues" evidence="3">
    <location>
        <begin position="174"/>
        <end position="184"/>
    </location>
</feature>
<proteinExistence type="predicted"/>
<comment type="subcellular location">
    <subcellularLocation>
        <location evidence="1">Nucleus</location>
    </subcellularLocation>
</comment>
<feature type="region of interest" description="Disordered" evidence="3">
    <location>
        <begin position="1"/>
        <end position="28"/>
    </location>
</feature>
<dbReference type="EMBL" id="SGPK01000008">
    <property type="protein sequence ID" value="THH11778.1"/>
    <property type="molecule type" value="Genomic_DNA"/>
</dbReference>
<dbReference type="InterPro" id="IPR000953">
    <property type="entry name" value="Chromo/chromo_shadow_dom"/>
</dbReference>